<keyword evidence="3" id="KW-1185">Reference proteome</keyword>
<proteinExistence type="predicted"/>
<comment type="caution">
    <text evidence="2">The sequence shown here is derived from an EMBL/GenBank/DDBJ whole genome shotgun (WGS) entry which is preliminary data.</text>
</comment>
<feature type="region of interest" description="Disordered" evidence="1">
    <location>
        <begin position="52"/>
        <end position="76"/>
    </location>
</feature>
<dbReference type="AlphaFoldDB" id="A0AAV7UVC3"/>
<accession>A0AAV7UVC3</accession>
<evidence type="ECO:0000313" key="3">
    <source>
        <dbReference type="Proteomes" id="UP001066276"/>
    </source>
</evidence>
<sequence length="134" mass="14985">MELQLCTITTDMSIQIDEHPKLVDRVHTTGKKLTTLELGLTEQAPIVSQFRRQGEQLEDGAGDAEGKARRNNLRNVGLPEDTVGQLATQSFRYFGVQVYHNPEDFLDDNLGRGIASLRSQVTFARPCPCQWQVG</sequence>
<gene>
    <name evidence="2" type="ORF">NDU88_001878</name>
</gene>
<name>A0AAV7UVC3_PLEWA</name>
<protein>
    <submittedName>
        <fullName evidence="2">Uncharacterized protein</fullName>
    </submittedName>
</protein>
<evidence type="ECO:0000313" key="2">
    <source>
        <dbReference type="EMBL" id="KAJ1192571.1"/>
    </source>
</evidence>
<evidence type="ECO:0000256" key="1">
    <source>
        <dbReference type="SAM" id="MobiDB-lite"/>
    </source>
</evidence>
<dbReference type="EMBL" id="JANPWB010000004">
    <property type="protein sequence ID" value="KAJ1192571.1"/>
    <property type="molecule type" value="Genomic_DNA"/>
</dbReference>
<dbReference type="Proteomes" id="UP001066276">
    <property type="component" value="Chromosome 2_2"/>
</dbReference>
<reference evidence="2" key="1">
    <citation type="journal article" date="2022" name="bioRxiv">
        <title>Sequencing and chromosome-scale assembly of the giantPleurodeles waltlgenome.</title>
        <authorList>
            <person name="Brown T."/>
            <person name="Elewa A."/>
            <person name="Iarovenko S."/>
            <person name="Subramanian E."/>
            <person name="Araus A.J."/>
            <person name="Petzold A."/>
            <person name="Susuki M."/>
            <person name="Suzuki K.-i.T."/>
            <person name="Hayashi T."/>
            <person name="Toyoda A."/>
            <person name="Oliveira C."/>
            <person name="Osipova E."/>
            <person name="Leigh N.D."/>
            <person name="Simon A."/>
            <person name="Yun M.H."/>
        </authorList>
    </citation>
    <scope>NUCLEOTIDE SEQUENCE</scope>
    <source>
        <strain evidence="2">20211129_DDA</strain>
        <tissue evidence="2">Liver</tissue>
    </source>
</reference>
<organism evidence="2 3">
    <name type="scientific">Pleurodeles waltl</name>
    <name type="common">Iberian ribbed newt</name>
    <dbReference type="NCBI Taxonomy" id="8319"/>
    <lineage>
        <taxon>Eukaryota</taxon>
        <taxon>Metazoa</taxon>
        <taxon>Chordata</taxon>
        <taxon>Craniata</taxon>
        <taxon>Vertebrata</taxon>
        <taxon>Euteleostomi</taxon>
        <taxon>Amphibia</taxon>
        <taxon>Batrachia</taxon>
        <taxon>Caudata</taxon>
        <taxon>Salamandroidea</taxon>
        <taxon>Salamandridae</taxon>
        <taxon>Pleurodelinae</taxon>
        <taxon>Pleurodeles</taxon>
    </lineage>
</organism>